<gene>
    <name evidence="1" type="ORF">KK1_037586</name>
</gene>
<evidence type="ECO:0000313" key="2">
    <source>
        <dbReference type="Proteomes" id="UP000075243"/>
    </source>
</evidence>
<accession>A0A151RF23</accession>
<protein>
    <submittedName>
        <fullName evidence="1">Uncharacterized protein</fullName>
    </submittedName>
</protein>
<dbReference type="EMBL" id="KQ483797">
    <property type="protein sequence ID" value="KYP41063.1"/>
    <property type="molecule type" value="Genomic_DNA"/>
</dbReference>
<dbReference type="AlphaFoldDB" id="A0A151RF23"/>
<dbReference type="Proteomes" id="UP000075243">
    <property type="component" value="Unassembled WGS sequence"/>
</dbReference>
<name>A0A151RF23_CAJCA</name>
<evidence type="ECO:0000313" key="1">
    <source>
        <dbReference type="EMBL" id="KYP41063.1"/>
    </source>
</evidence>
<proteinExistence type="predicted"/>
<reference evidence="1" key="1">
    <citation type="journal article" date="2012" name="Nat. Biotechnol.">
        <title>Draft genome sequence of pigeonpea (Cajanus cajan), an orphan legume crop of resource-poor farmers.</title>
        <authorList>
            <person name="Varshney R.K."/>
            <person name="Chen W."/>
            <person name="Li Y."/>
            <person name="Bharti A.K."/>
            <person name="Saxena R.K."/>
            <person name="Schlueter J.A."/>
            <person name="Donoghue M.T."/>
            <person name="Azam S."/>
            <person name="Fan G."/>
            <person name="Whaley A.M."/>
            <person name="Farmer A.D."/>
            <person name="Sheridan J."/>
            <person name="Iwata A."/>
            <person name="Tuteja R."/>
            <person name="Penmetsa R.V."/>
            <person name="Wu W."/>
            <person name="Upadhyaya H.D."/>
            <person name="Yang S.P."/>
            <person name="Shah T."/>
            <person name="Saxena K.B."/>
            <person name="Michael T."/>
            <person name="McCombie W.R."/>
            <person name="Yang B."/>
            <person name="Zhang G."/>
            <person name="Yang H."/>
            <person name="Wang J."/>
            <person name="Spillane C."/>
            <person name="Cook D.R."/>
            <person name="May G.D."/>
            <person name="Xu X."/>
            <person name="Jackson S.A."/>
        </authorList>
    </citation>
    <scope>NUCLEOTIDE SEQUENCE [LARGE SCALE GENOMIC DNA]</scope>
</reference>
<dbReference type="Gramene" id="C.cajan_32916.t">
    <property type="protein sequence ID" value="C.cajan_32916.t.cds1"/>
    <property type="gene ID" value="C.cajan_32916"/>
</dbReference>
<sequence>MEDNFLLWCQQIEPVIKGHKLHSFLVNPTILLRFLSEEHQSTGSVNPAYQSWEQQD</sequence>
<keyword evidence="2" id="KW-1185">Reference proteome</keyword>
<organism evidence="1 2">
    <name type="scientific">Cajanus cajan</name>
    <name type="common">Pigeon pea</name>
    <name type="synonym">Cajanus indicus</name>
    <dbReference type="NCBI Taxonomy" id="3821"/>
    <lineage>
        <taxon>Eukaryota</taxon>
        <taxon>Viridiplantae</taxon>
        <taxon>Streptophyta</taxon>
        <taxon>Embryophyta</taxon>
        <taxon>Tracheophyta</taxon>
        <taxon>Spermatophyta</taxon>
        <taxon>Magnoliopsida</taxon>
        <taxon>eudicotyledons</taxon>
        <taxon>Gunneridae</taxon>
        <taxon>Pentapetalae</taxon>
        <taxon>rosids</taxon>
        <taxon>fabids</taxon>
        <taxon>Fabales</taxon>
        <taxon>Fabaceae</taxon>
        <taxon>Papilionoideae</taxon>
        <taxon>50 kb inversion clade</taxon>
        <taxon>NPAAA clade</taxon>
        <taxon>indigoferoid/millettioid clade</taxon>
        <taxon>Phaseoleae</taxon>
        <taxon>Cajanus</taxon>
    </lineage>
</organism>